<evidence type="ECO:0000313" key="3">
    <source>
        <dbReference type="Proteomes" id="UP000006038"/>
    </source>
</evidence>
<feature type="compositionally biased region" description="Basic residues" evidence="1">
    <location>
        <begin position="179"/>
        <end position="193"/>
    </location>
</feature>
<dbReference type="Proteomes" id="UP000006038">
    <property type="component" value="Chromosome 8"/>
</dbReference>
<organism evidence="2">
    <name type="scientific">Oryza brachyantha</name>
    <name type="common">malo sina</name>
    <dbReference type="NCBI Taxonomy" id="4533"/>
    <lineage>
        <taxon>Eukaryota</taxon>
        <taxon>Viridiplantae</taxon>
        <taxon>Streptophyta</taxon>
        <taxon>Embryophyta</taxon>
        <taxon>Tracheophyta</taxon>
        <taxon>Spermatophyta</taxon>
        <taxon>Magnoliopsida</taxon>
        <taxon>Liliopsida</taxon>
        <taxon>Poales</taxon>
        <taxon>Poaceae</taxon>
        <taxon>BOP clade</taxon>
        <taxon>Oryzoideae</taxon>
        <taxon>Oryzeae</taxon>
        <taxon>Oryzinae</taxon>
        <taxon>Oryza</taxon>
    </lineage>
</organism>
<reference evidence="2" key="2">
    <citation type="submission" date="2013-04" db="UniProtKB">
        <authorList>
            <consortium name="EnsemblPlants"/>
        </authorList>
    </citation>
    <scope>IDENTIFICATION</scope>
</reference>
<evidence type="ECO:0000256" key="1">
    <source>
        <dbReference type="SAM" id="MobiDB-lite"/>
    </source>
</evidence>
<reference evidence="2" key="1">
    <citation type="journal article" date="2013" name="Nat. Commun.">
        <title>Whole-genome sequencing of Oryza brachyantha reveals mechanisms underlying Oryza genome evolution.</title>
        <authorList>
            <person name="Chen J."/>
            <person name="Huang Q."/>
            <person name="Gao D."/>
            <person name="Wang J."/>
            <person name="Lang Y."/>
            <person name="Liu T."/>
            <person name="Li B."/>
            <person name="Bai Z."/>
            <person name="Luis Goicoechea J."/>
            <person name="Liang C."/>
            <person name="Chen C."/>
            <person name="Zhang W."/>
            <person name="Sun S."/>
            <person name="Liao Y."/>
            <person name="Zhang X."/>
            <person name="Yang L."/>
            <person name="Song C."/>
            <person name="Wang M."/>
            <person name="Shi J."/>
            <person name="Liu G."/>
            <person name="Liu J."/>
            <person name="Zhou H."/>
            <person name="Zhou W."/>
            <person name="Yu Q."/>
            <person name="An N."/>
            <person name="Chen Y."/>
            <person name="Cai Q."/>
            <person name="Wang B."/>
            <person name="Liu B."/>
            <person name="Min J."/>
            <person name="Huang Y."/>
            <person name="Wu H."/>
            <person name="Li Z."/>
            <person name="Zhang Y."/>
            <person name="Yin Y."/>
            <person name="Song W."/>
            <person name="Jiang J."/>
            <person name="Jackson S.A."/>
            <person name="Wing R.A."/>
            <person name="Wang J."/>
            <person name="Chen M."/>
        </authorList>
    </citation>
    <scope>NUCLEOTIDE SEQUENCE [LARGE SCALE GENOMIC DNA]</scope>
    <source>
        <strain evidence="2">cv. IRGC 101232</strain>
    </source>
</reference>
<keyword evidence="3" id="KW-1185">Reference proteome</keyword>
<protein>
    <submittedName>
        <fullName evidence="2">Uncharacterized protein</fullName>
    </submittedName>
</protein>
<dbReference type="EnsemblPlants" id="OB08G15570.1">
    <property type="protein sequence ID" value="OB08G15570.1"/>
    <property type="gene ID" value="OB08G15570"/>
</dbReference>
<sequence length="218" mass="24273">MEFGDGETVEEFSLRLSGLAPTLATLGNTIEEPKRTNADFGGSMLQQVTILIETLLNLNSIYLEEVTGSLRNAEEKRAGKKLRAQSRKQMLTEQRLVQRQQPMTPWPRPQARRWQLVHEGQESQQRARHLSKLWKVRPLGQGLPHPQEDGGGPPGPARGGGQHTSHDLGWPSALGAGRKSTREHRVAHHRRQASTRVVPDNTAIGDRRSQGACAAQRR</sequence>
<proteinExistence type="predicted"/>
<feature type="region of interest" description="Disordered" evidence="1">
    <location>
        <begin position="139"/>
        <end position="218"/>
    </location>
</feature>
<evidence type="ECO:0000313" key="2">
    <source>
        <dbReference type="EnsemblPlants" id="OB08G15570.1"/>
    </source>
</evidence>
<dbReference type="HOGENOM" id="CLU_1268620_0_0_1"/>
<feature type="compositionally biased region" description="Gly residues" evidence="1">
    <location>
        <begin position="149"/>
        <end position="162"/>
    </location>
</feature>
<dbReference type="Gramene" id="OB08G15570.1">
    <property type="protein sequence ID" value="OB08G15570.1"/>
    <property type="gene ID" value="OB08G15570"/>
</dbReference>
<name>J3MR28_ORYBR</name>
<accession>J3MR28</accession>
<dbReference type="AlphaFoldDB" id="J3MR28"/>